<evidence type="ECO:0000256" key="4">
    <source>
        <dbReference type="PIRNR" id="PIRNR011312"/>
    </source>
</evidence>
<evidence type="ECO:0000256" key="1">
    <source>
        <dbReference type="ARBA" id="ARBA00004123"/>
    </source>
</evidence>
<dbReference type="InterPro" id="IPR016580">
    <property type="entry name" value="HUS1"/>
</dbReference>
<dbReference type="GO" id="GO:0030896">
    <property type="term" value="C:checkpoint clamp complex"/>
    <property type="evidence" value="ECO:0007669"/>
    <property type="project" value="InterPro"/>
</dbReference>
<dbReference type="PANTHER" id="PTHR12900:SF0">
    <property type="entry name" value="CHECKPOINT PROTEIN"/>
    <property type="match status" value="1"/>
</dbReference>
<dbReference type="AlphaFoldDB" id="A0AAD7UJ08"/>
<evidence type="ECO:0000256" key="2">
    <source>
        <dbReference type="ARBA" id="ARBA00005563"/>
    </source>
</evidence>
<dbReference type="GO" id="GO:0000723">
    <property type="term" value="P:telomere maintenance"/>
    <property type="evidence" value="ECO:0007669"/>
    <property type="project" value="TreeGrafter"/>
</dbReference>
<keyword evidence="6" id="KW-1185">Reference proteome</keyword>
<gene>
    <name evidence="5" type="ORF">CTAYLR_005964</name>
</gene>
<dbReference type="GO" id="GO:0005730">
    <property type="term" value="C:nucleolus"/>
    <property type="evidence" value="ECO:0007669"/>
    <property type="project" value="InterPro"/>
</dbReference>
<dbReference type="GO" id="GO:0044778">
    <property type="term" value="P:meiotic DNA integrity checkpoint signaling"/>
    <property type="evidence" value="ECO:0007669"/>
    <property type="project" value="TreeGrafter"/>
</dbReference>
<evidence type="ECO:0000256" key="3">
    <source>
        <dbReference type="ARBA" id="ARBA00023242"/>
    </source>
</evidence>
<dbReference type="Pfam" id="PF04005">
    <property type="entry name" value="Hus1"/>
    <property type="match status" value="1"/>
</dbReference>
<evidence type="ECO:0000313" key="6">
    <source>
        <dbReference type="Proteomes" id="UP001230188"/>
    </source>
</evidence>
<keyword evidence="3" id="KW-0539">Nucleus</keyword>
<dbReference type="PANTHER" id="PTHR12900">
    <property type="entry name" value="MITOTIC AND DNA DAMAGE CHECKPOINT PROTEIN HUS1"/>
    <property type="match status" value="1"/>
</dbReference>
<dbReference type="GO" id="GO:0033314">
    <property type="term" value="P:mitotic DNA replication checkpoint signaling"/>
    <property type="evidence" value="ECO:0007669"/>
    <property type="project" value="TreeGrafter"/>
</dbReference>
<dbReference type="Proteomes" id="UP001230188">
    <property type="component" value="Unassembled WGS sequence"/>
</dbReference>
<dbReference type="PIRSF" id="PIRSF011312">
    <property type="entry name" value="Cell_cycle_HUS1"/>
    <property type="match status" value="1"/>
</dbReference>
<sequence length="298" mass="32578">MRFRAVVSNDNHGVVHGVFAMLERLESGGKREKRKACVILSASGMSIAVIAGATDDMLAFADIRASTFKEFEVTSRAENQIYLIVPLEPLARCLGSAKAAAVAHVKLAKRRQACLCVEFEGTTVSHVSHQVPVRVVRQEDVGPHQPPDLPRPDLVLELPPSRLARTVVERLRAVGDRVKGNARYVDVKIEAKGRLSLKVHTEAAVIKTFFSDLALQNEEVPVDASVSLRVDSRKLAQSLQSYALPFTSIACCAVENTALVLHVILNNDQADLTFYIPAVDTGDDQMDDDEEEEDAPSL</sequence>
<comment type="subcellular location">
    <subcellularLocation>
        <location evidence="1">Nucleus</location>
    </subcellularLocation>
</comment>
<dbReference type="InterPro" id="IPR007150">
    <property type="entry name" value="HUS1/Mec3"/>
</dbReference>
<comment type="similarity">
    <text evidence="2 4">Belongs to the HUS1 family.</text>
</comment>
<accession>A0AAD7UJ08</accession>
<dbReference type="GO" id="GO:0035861">
    <property type="term" value="C:site of double-strand break"/>
    <property type="evidence" value="ECO:0007669"/>
    <property type="project" value="TreeGrafter"/>
</dbReference>
<dbReference type="Gene3D" id="3.70.10.10">
    <property type="match status" value="1"/>
</dbReference>
<comment type="caution">
    <text evidence="5">The sequence shown here is derived from an EMBL/GenBank/DDBJ whole genome shotgun (WGS) entry which is preliminary data.</text>
</comment>
<proteinExistence type="inferred from homology"/>
<protein>
    <recommendedName>
        <fullName evidence="4">Checkpoint protein</fullName>
    </recommendedName>
</protein>
<dbReference type="GO" id="GO:0000724">
    <property type="term" value="P:double-strand break repair via homologous recombination"/>
    <property type="evidence" value="ECO:0007669"/>
    <property type="project" value="TreeGrafter"/>
</dbReference>
<evidence type="ECO:0000313" key="5">
    <source>
        <dbReference type="EMBL" id="KAJ8608581.1"/>
    </source>
</evidence>
<reference evidence="5" key="1">
    <citation type="submission" date="2023-01" db="EMBL/GenBank/DDBJ databases">
        <title>Metagenome sequencing of chrysophaentin producing Chrysophaeum taylorii.</title>
        <authorList>
            <person name="Davison J."/>
            <person name="Bewley C."/>
        </authorList>
    </citation>
    <scope>NUCLEOTIDE SEQUENCE</scope>
    <source>
        <strain evidence="5">NIES-1699</strain>
    </source>
</reference>
<dbReference type="GO" id="GO:0031573">
    <property type="term" value="P:mitotic intra-S DNA damage checkpoint signaling"/>
    <property type="evidence" value="ECO:0007669"/>
    <property type="project" value="TreeGrafter"/>
</dbReference>
<organism evidence="5 6">
    <name type="scientific">Chrysophaeum taylorii</name>
    <dbReference type="NCBI Taxonomy" id="2483200"/>
    <lineage>
        <taxon>Eukaryota</taxon>
        <taxon>Sar</taxon>
        <taxon>Stramenopiles</taxon>
        <taxon>Ochrophyta</taxon>
        <taxon>Pelagophyceae</taxon>
        <taxon>Pelagomonadales</taxon>
        <taxon>Pelagomonadaceae</taxon>
        <taxon>Chrysophaeum</taxon>
    </lineage>
</organism>
<name>A0AAD7UJ08_9STRA</name>
<dbReference type="GO" id="GO:0006289">
    <property type="term" value="P:nucleotide-excision repair"/>
    <property type="evidence" value="ECO:0007669"/>
    <property type="project" value="TreeGrafter"/>
</dbReference>
<dbReference type="EMBL" id="JAQMWT010000166">
    <property type="protein sequence ID" value="KAJ8608581.1"/>
    <property type="molecule type" value="Genomic_DNA"/>
</dbReference>